<reference evidence="3" key="1">
    <citation type="journal article" date="2015" name="J. Biotechnol.">
        <title>The structure of the Cyberlindnera jadinii genome and its relation to Candida utilis analyzed by the occurrence of single nucleotide polymorphisms.</title>
        <authorList>
            <person name="Rupp O."/>
            <person name="Brinkrolf K."/>
            <person name="Buerth C."/>
            <person name="Kunigo M."/>
            <person name="Schneider J."/>
            <person name="Jaenicke S."/>
            <person name="Goesmann A."/>
            <person name="Puehler A."/>
            <person name="Jaeger K.-E."/>
            <person name="Ernst J.F."/>
        </authorList>
    </citation>
    <scope>NUCLEOTIDE SEQUENCE [LARGE SCALE GENOMIC DNA]</scope>
    <source>
        <strain evidence="3">ATCC 18201 / CBS 1600 / BCRC 20928 / JCM 3617 / NBRC 0987 / NRRL Y-1542</strain>
    </source>
</reference>
<sequence length="65" mass="7578">MADRMRCGRQSTAQVAERALEEIRCDGAFDHDPDFEHTIEDDTNGFTDNDDPVYDQQPQHRPRRT</sequence>
<feature type="compositionally biased region" description="Acidic residues" evidence="1">
    <location>
        <begin position="41"/>
        <end position="53"/>
    </location>
</feature>
<feature type="region of interest" description="Disordered" evidence="1">
    <location>
        <begin position="31"/>
        <end position="65"/>
    </location>
</feature>
<evidence type="ECO:0000313" key="3">
    <source>
        <dbReference type="Proteomes" id="UP000038830"/>
    </source>
</evidence>
<accession>A0A0H5C7F8</accession>
<organism evidence="2 3">
    <name type="scientific">Cyberlindnera jadinii (strain ATCC 18201 / CBS 1600 / BCRC 20928 / JCM 3617 / NBRC 0987 / NRRL Y-1542)</name>
    <name type="common">Torula yeast</name>
    <name type="synonym">Candida utilis</name>
    <dbReference type="NCBI Taxonomy" id="983966"/>
    <lineage>
        <taxon>Eukaryota</taxon>
        <taxon>Fungi</taxon>
        <taxon>Dikarya</taxon>
        <taxon>Ascomycota</taxon>
        <taxon>Saccharomycotina</taxon>
        <taxon>Saccharomycetes</taxon>
        <taxon>Phaffomycetales</taxon>
        <taxon>Phaffomycetaceae</taxon>
        <taxon>Cyberlindnera</taxon>
    </lineage>
</organism>
<dbReference type="Proteomes" id="UP000038830">
    <property type="component" value="Unassembled WGS sequence"/>
</dbReference>
<protein>
    <submittedName>
        <fullName evidence="2">Uncharacterized protein</fullName>
    </submittedName>
</protein>
<dbReference type="EMBL" id="CDQK01000005">
    <property type="protein sequence ID" value="CEP24086.1"/>
    <property type="molecule type" value="Genomic_DNA"/>
</dbReference>
<proteinExistence type="predicted"/>
<evidence type="ECO:0000256" key="1">
    <source>
        <dbReference type="SAM" id="MobiDB-lite"/>
    </source>
</evidence>
<dbReference type="AlphaFoldDB" id="A0A0H5C7F8"/>
<evidence type="ECO:0000313" key="2">
    <source>
        <dbReference type="EMBL" id="CEP24086.1"/>
    </source>
</evidence>
<gene>
    <name evidence="2" type="ORF">BN1211_4803</name>
</gene>
<feature type="compositionally biased region" description="Basic and acidic residues" evidence="1">
    <location>
        <begin position="31"/>
        <end position="40"/>
    </location>
</feature>
<name>A0A0H5C7F8_CYBJN</name>